<comment type="caution">
    <text evidence="1">The sequence shown here is derived from an EMBL/GenBank/DDBJ whole genome shotgun (WGS) entry which is preliminary data.</text>
</comment>
<proteinExistence type="predicted"/>
<dbReference type="Pfam" id="PF03140">
    <property type="entry name" value="DUF247"/>
    <property type="match status" value="1"/>
</dbReference>
<keyword evidence="2" id="KW-1185">Reference proteome</keyword>
<protein>
    <submittedName>
        <fullName evidence="1">UPF0481 protein</fullName>
    </submittedName>
</protein>
<dbReference type="PANTHER" id="PTHR31170:SF25">
    <property type="entry name" value="BNAA09G04570D PROTEIN"/>
    <property type="match status" value="1"/>
</dbReference>
<sequence>MVILHGANAGRRARASFVYVWLYVISKHGIIISFGIGTSQHTSVITMEDDNINAWKDSITAHVKRQDSSTVTIYKVPERLRRGKEDAFEPRIVSFGPYHHGKPNLQAMEKYKRSFLEAILSFRPQIPRERYIEAIKKEAAKIKTSYTDDYVIYSEEFVEMMLIDGCFLVGYLLQFYYDVPGLLELESMVGMHGLIRYDILLLENQLPFFILIKIFELLELTPLSFMDLAINYLDFWEGEMKVDFHPPESVHHLLHLYHSHCLYTPQVGEGSLVSTHGEEPDPINQPPSATVLPAAVSVTISEEESGPIHRPQPPSATVLHEAGVKFEKKKVKGSSSLDVTFDNGKMMIPPLVIDTFNKSRLRNLVAFEQFYPNFNELDKSVTAYVEFMDFIVNTPEDVALLHKEGIICHFLGSDQNAADFLNDLNKGVYVKSGHYLAPLYNAVYDYQQKRINKWQAILHRGLNLIDELGKEKGLSCLFLILELVISRCIVSMKKWVWV</sequence>
<evidence type="ECO:0000313" key="2">
    <source>
        <dbReference type="Proteomes" id="UP000283530"/>
    </source>
</evidence>
<dbReference type="AlphaFoldDB" id="A0A443Q1R8"/>
<accession>A0A443Q1R8</accession>
<dbReference type="EMBL" id="QPKB01000012">
    <property type="protein sequence ID" value="RWR96971.1"/>
    <property type="molecule type" value="Genomic_DNA"/>
</dbReference>
<dbReference type="InterPro" id="IPR004158">
    <property type="entry name" value="DUF247_pln"/>
</dbReference>
<dbReference type="Proteomes" id="UP000283530">
    <property type="component" value="Unassembled WGS sequence"/>
</dbReference>
<gene>
    <name evidence="1" type="ORF">CKAN_02637600</name>
</gene>
<organism evidence="1 2">
    <name type="scientific">Cinnamomum micranthum f. kanehirae</name>
    <dbReference type="NCBI Taxonomy" id="337451"/>
    <lineage>
        <taxon>Eukaryota</taxon>
        <taxon>Viridiplantae</taxon>
        <taxon>Streptophyta</taxon>
        <taxon>Embryophyta</taxon>
        <taxon>Tracheophyta</taxon>
        <taxon>Spermatophyta</taxon>
        <taxon>Magnoliopsida</taxon>
        <taxon>Magnoliidae</taxon>
        <taxon>Laurales</taxon>
        <taxon>Lauraceae</taxon>
        <taxon>Cinnamomum</taxon>
    </lineage>
</organism>
<dbReference type="STRING" id="337451.A0A443Q1R8"/>
<reference evidence="1 2" key="1">
    <citation type="journal article" date="2019" name="Nat. Plants">
        <title>Stout camphor tree genome fills gaps in understanding of flowering plant genome evolution.</title>
        <authorList>
            <person name="Chaw S.M."/>
            <person name="Liu Y.C."/>
            <person name="Wu Y.W."/>
            <person name="Wang H.Y."/>
            <person name="Lin C.I."/>
            <person name="Wu C.S."/>
            <person name="Ke H.M."/>
            <person name="Chang L.Y."/>
            <person name="Hsu C.Y."/>
            <person name="Yang H.T."/>
            <person name="Sudianto E."/>
            <person name="Hsu M.H."/>
            <person name="Wu K.P."/>
            <person name="Wang L.N."/>
            <person name="Leebens-Mack J.H."/>
            <person name="Tsai I.J."/>
        </authorList>
    </citation>
    <scope>NUCLEOTIDE SEQUENCE [LARGE SCALE GENOMIC DNA]</scope>
    <source>
        <strain evidence="2">cv. Chaw 1501</strain>
        <tissue evidence="1">Young leaves</tissue>
    </source>
</reference>
<name>A0A443Q1R8_9MAGN</name>
<dbReference type="PANTHER" id="PTHR31170">
    <property type="entry name" value="BNAC04G53230D PROTEIN"/>
    <property type="match status" value="1"/>
</dbReference>
<evidence type="ECO:0000313" key="1">
    <source>
        <dbReference type="EMBL" id="RWR96971.1"/>
    </source>
</evidence>